<reference evidence="2" key="1">
    <citation type="submission" date="2022-01" db="EMBL/GenBank/DDBJ databases">
        <authorList>
            <person name="Braso-Vives M."/>
        </authorList>
    </citation>
    <scope>NUCLEOTIDE SEQUENCE</scope>
</reference>
<gene>
    <name evidence="2" type="primary">Hypp904</name>
    <name evidence="2" type="ORF">BLAG_LOCUS12554</name>
</gene>
<proteinExistence type="predicted"/>
<organism evidence="2 3">
    <name type="scientific">Branchiostoma lanceolatum</name>
    <name type="common">Common lancelet</name>
    <name type="synonym">Amphioxus lanceolatum</name>
    <dbReference type="NCBI Taxonomy" id="7740"/>
    <lineage>
        <taxon>Eukaryota</taxon>
        <taxon>Metazoa</taxon>
        <taxon>Chordata</taxon>
        <taxon>Cephalochordata</taxon>
        <taxon>Leptocardii</taxon>
        <taxon>Amphioxiformes</taxon>
        <taxon>Branchiostomatidae</taxon>
        <taxon>Branchiostoma</taxon>
    </lineage>
</organism>
<sequence length="133" mass="14651">MMTALHESRHSTFPVPPRTPAVSSDFTLTPTITCIYLFSTRELIFKLTWNRQADRPEPEESPSVHGEPEKSLSVHGGPGSILAEPVKINSVPYRVLACYRKESSYQGSDDATGRSPRTRALMTLPEGVLVPGL</sequence>
<feature type="compositionally biased region" description="Basic and acidic residues" evidence="1">
    <location>
        <begin position="1"/>
        <end position="10"/>
    </location>
</feature>
<dbReference type="Proteomes" id="UP000838412">
    <property type="component" value="Chromosome 2"/>
</dbReference>
<name>A0A8K0EGN8_BRALA</name>
<dbReference type="AlphaFoldDB" id="A0A8K0EGN8"/>
<evidence type="ECO:0000313" key="2">
    <source>
        <dbReference type="EMBL" id="CAH1252486.1"/>
    </source>
</evidence>
<feature type="region of interest" description="Disordered" evidence="1">
    <location>
        <begin position="54"/>
        <end position="78"/>
    </location>
</feature>
<feature type="region of interest" description="Disordered" evidence="1">
    <location>
        <begin position="1"/>
        <end position="22"/>
    </location>
</feature>
<evidence type="ECO:0000313" key="3">
    <source>
        <dbReference type="Proteomes" id="UP000838412"/>
    </source>
</evidence>
<keyword evidence="3" id="KW-1185">Reference proteome</keyword>
<protein>
    <submittedName>
        <fullName evidence="2">Hypp904 protein</fullName>
    </submittedName>
</protein>
<accession>A0A8K0EGN8</accession>
<dbReference type="EMBL" id="OV696687">
    <property type="protein sequence ID" value="CAH1252486.1"/>
    <property type="molecule type" value="Genomic_DNA"/>
</dbReference>
<evidence type="ECO:0000256" key="1">
    <source>
        <dbReference type="SAM" id="MobiDB-lite"/>
    </source>
</evidence>